<organism evidence="2 3">
    <name type="scientific">Marinagarivorans cellulosilyticus</name>
    <dbReference type="NCBI Taxonomy" id="2721545"/>
    <lineage>
        <taxon>Bacteria</taxon>
        <taxon>Pseudomonadati</taxon>
        <taxon>Pseudomonadota</taxon>
        <taxon>Gammaproteobacteria</taxon>
        <taxon>Cellvibrionales</taxon>
        <taxon>Cellvibrionaceae</taxon>
        <taxon>Marinagarivorans</taxon>
    </lineage>
</organism>
<dbReference type="EMBL" id="AP023086">
    <property type="protein sequence ID" value="BCD96820.1"/>
    <property type="molecule type" value="Genomic_DNA"/>
</dbReference>
<dbReference type="RefSeq" id="WP_236986303.1">
    <property type="nucleotide sequence ID" value="NZ_AP023086.1"/>
</dbReference>
<proteinExistence type="predicted"/>
<dbReference type="PROSITE" id="PS50075">
    <property type="entry name" value="CARRIER"/>
    <property type="match status" value="1"/>
</dbReference>
<evidence type="ECO:0000313" key="2">
    <source>
        <dbReference type="EMBL" id="BCD96820.1"/>
    </source>
</evidence>
<dbReference type="KEGG" id="marq:MARGE09_P1020"/>
<dbReference type="Pfam" id="PF00550">
    <property type="entry name" value="PP-binding"/>
    <property type="match status" value="1"/>
</dbReference>
<evidence type="ECO:0000313" key="3">
    <source>
        <dbReference type="Proteomes" id="UP001320119"/>
    </source>
</evidence>
<reference evidence="2 3" key="1">
    <citation type="journal article" date="2022" name="IScience">
        <title>An ultrasensitive nanofiber-based assay for enzymatic hydrolysis and deep-sea microbial degradation of cellulose.</title>
        <authorList>
            <person name="Tsudome M."/>
            <person name="Tachioka M."/>
            <person name="Miyazaki M."/>
            <person name="Uchimura K."/>
            <person name="Tsuda M."/>
            <person name="Takaki Y."/>
            <person name="Deguchi S."/>
        </authorList>
    </citation>
    <scope>NUCLEOTIDE SEQUENCE [LARGE SCALE GENOMIC DNA]</scope>
    <source>
        <strain evidence="2 3">GE09</strain>
    </source>
</reference>
<keyword evidence="3" id="KW-1185">Reference proteome</keyword>
<gene>
    <name evidence="2" type="ORF">MARGE09_P1020</name>
</gene>
<sequence length="92" mass="10328">MSEQTEQERELAEVLIEALELEDISAEEIIAQAPLFDINAPDSLGLDSIDALEISLAIAKKYQVQLKADDENNKSIFYSLRSLNQYIQDQNG</sequence>
<evidence type="ECO:0000259" key="1">
    <source>
        <dbReference type="PROSITE" id="PS50075"/>
    </source>
</evidence>
<protein>
    <submittedName>
        <fullName evidence="2">Acyl carrier protein</fullName>
    </submittedName>
</protein>
<dbReference type="SUPFAM" id="SSF47336">
    <property type="entry name" value="ACP-like"/>
    <property type="match status" value="1"/>
</dbReference>
<dbReference type="Gene3D" id="1.10.1200.10">
    <property type="entry name" value="ACP-like"/>
    <property type="match status" value="1"/>
</dbReference>
<dbReference type="InterPro" id="IPR036736">
    <property type="entry name" value="ACP-like_sf"/>
</dbReference>
<accession>A0AAN1WFU1</accession>
<dbReference type="NCBIfam" id="NF006617">
    <property type="entry name" value="PRK09184.1"/>
    <property type="match status" value="1"/>
</dbReference>
<dbReference type="Proteomes" id="UP001320119">
    <property type="component" value="Chromosome"/>
</dbReference>
<dbReference type="InterPro" id="IPR009081">
    <property type="entry name" value="PP-bd_ACP"/>
</dbReference>
<feature type="domain" description="Carrier" evidence="1">
    <location>
        <begin position="2"/>
        <end position="91"/>
    </location>
</feature>
<name>A0AAN1WFU1_9GAMM</name>
<dbReference type="AlphaFoldDB" id="A0AAN1WFU1"/>